<keyword evidence="2" id="KW-0472">Membrane</keyword>
<dbReference type="SUPFAM" id="SSF54631">
    <property type="entry name" value="CBS-domain pair"/>
    <property type="match status" value="1"/>
</dbReference>
<comment type="caution">
    <text evidence="4">The sequence shown here is derived from an EMBL/GenBank/DDBJ whole genome shotgun (WGS) entry which is preliminary data.</text>
</comment>
<evidence type="ECO:0000313" key="5">
    <source>
        <dbReference type="Proteomes" id="UP000323608"/>
    </source>
</evidence>
<dbReference type="InterPro" id="IPR058581">
    <property type="entry name" value="TM_HPP"/>
</dbReference>
<proteinExistence type="predicted"/>
<dbReference type="OrthoDB" id="9811720at2"/>
<feature type="domain" description="CBS" evidence="3">
    <location>
        <begin position="297"/>
        <end position="353"/>
    </location>
</feature>
<dbReference type="InterPro" id="IPR000644">
    <property type="entry name" value="CBS_dom"/>
</dbReference>
<evidence type="ECO:0000256" key="1">
    <source>
        <dbReference type="PROSITE-ProRule" id="PRU00703"/>
    </source>
</evidence>
<dbReference type="Pfam" id="PF04982">
    <property type="entry name" value="TM_HPP"/>
    <property type="match status" value="1"/>
</dbReference>
<dbReference type="InterPro" id="IPR007065">
    <property type="entry name" value="HPP"/>
</dbReference>
<dbReference type="PANTHER" id="PTHR33741:SF5">
    <property type="entry name" value="TRANSMEMBRANE PROTEIN DDB_G0269096-RELATED"/>
    <property type="match status" value="1"/>
</dbReference>
<sequence length="425" mass="45500">MIVRAPSTRFMRSLAPPGARGRGWYRTNHIASPSHEIRFRKIGFIMQHQDSPKAGFSRFRLFSPILAGATLRERLIACLGALIGIGLTGVISGYLFGQGPHLPLIVAPMGASAVLLFAVPASPLAQPWSIIGGNTISAMMGIIAAYFIRDPIIAIGVGVSLAIGAMSFTRCLHPPGGAAALTAVLGGPVVAGWGFLFPFVPVALNSCVLVGLGLVFHKISRRNYPHVVAKPAENIHQTRDLPPPLRVGFREEDVDAALDVLDETFDIDRADLSRLLRQVELQAAVRSHGDISCADIMSRDVIAIGEDAEPDQARHLLLKHNIRTLPVKDREGRLVGAVGLRELSESSDTIVSVVSKPAVADAADPALSLLPVLTDGRTHAVIVVDADWRVLGLISQTDLLSAMARLLPTKDAPRGFQRHPGIRQG</sequence>
<feature type="transmembrane region" description="Helical" evidence="2">
    <location>
        <begin position="202"/>
        <end position="220"/>
    </location>
</feature>
<gene>
    <name evidence="4" type="ORF">FP026_03435</name>
</gene>
<name>A0A5B0WCJ8_RHITR</name>
<keyword evidence="2" id="KW-1133">Transmembrane helix</keyword>
<dbReference type="PROSITE" id="PS51371">
    <property type="entry name" value="CBS"/>
    <property type="match status" value="1"/>
</dbReference>
<evidence type="ECO:0000256" key="2">
    <source>
        <dbReference type="SAM" id="Phobius"/>
    </source>
</evidence>
<dbReference type="Pfam" id="PF00571">
    <property type="entry name" value="CBS"/>
    <property type="match status" value="2"/>
</dbReference>
<feature type="transmembrane region" description="Helical" evidence="2">
    <location>
        <begin position="75"/>
        <end position="96"/>
    </location>
</feature>
<dbReference type="InterPro" id="IPR046342">
    <property type="entry name" value="CBS_dom_sf"/>
</dbReference>
<dbReference type="Gene3D" id="3.10.580.10">
    <property type="entry name" value="CBS-domain"/>
    <property type="match status" value="1"/>
</dbReference>
<keyword evidence="1" id="KW-0129">CBS domain</keyword>
<dbReference type="Proteomes" id="UP000323608">
    <property type="component" value="Unassembled WGS sequence"/>
</dbReference>
<feature type="transmembrane region" description="Helical" evidence="2">
    <location>
        <begin position="152"/>
        <end position="169"/>
    </location>
</feature>
<dbReference type="PANTHER" id="PTHR33741">
    <property type="entry name" value="TRANSMEMBRANE PROTEIN DDB_G0269096-RELATED"/>
    <property type="match status" value="1"/>
</dbReference>
<keyword evidence="2" id="KW-0812">Transmembrane</keyword>
<evidence type="ECO:0000313" key="4">
    <source>
        <dbReference type="EMBL" id="KAA1184447.1"/>
    </source>
</evidence>
<protein>
    <submittedName>
        <fullName evidence="4">HPP family protein</fullName>
    </submittedName>
</protein>
<dbReference type="EMBL" id="VNIP01000003">
    <property type="protein sequence ID" value="KAA1184447.1"/>
    <property type="molecule type" value="Genomic_DNA"/>
</dbReference>
<feature type="transmembrane region" description="Helical" evidence="2">
    <location>
        <begin position="102"/>
        <end position="121"/>
    </location>
</feature>
<accession>A0A5B0WCJ8</accession>
<organism evidence="4 5">
    <name type="scientific">Rhizobium tropici</name>
    <dbReference type="NCBI Taxonomy" id="398"/>
    <lineage>
        <taxon>Bacteria</taxon>
        <taxon>Pseudomonadati</taxon>
        <taxon>Pseudomonadota</taxon>
        <taxon>Alphaproteobacteria</taxon>
        <taxon>Hyphomicrobiales</taxon>
        <taxon>Rhizobiaceae</taxon>
        <taxon>Rhizobium/Agrobacterium group</taxon>
        <taxon>Rhizobium</taxon>
    </lineage>
</organism>
<evidence type="ECO:0000259" key="3">
    <source>
        <dbReference type="PROSITE" id="PS51371"/>
    </source>
</evidence>
<reference evidence="4 5" key="1">
    <citation type="submission" date="2019-07" db="EMBL/GenBank/DDBJ databases">
        <title>The Draft Genome Sequence of Rhizobium tropici SARCC-755 Associated with Superior Nodulation on Pigeonpea (Cajanus cajan (L.) Millsp.).</title>
        <authorList>
            <person name="Bopape F.L."/>
            <person name="Hassen A.I."/>
            <person name="Swanevelder Z.H."/>
            <person name="Gwata E.T."/>
        </authorList>
    </citation>
    <scope>NUCLEOTIDE SEQUENCE [LARGE SCALE GENOMIC DNA]</scope>
    <source>
        <strain evidence="4 5">SARCC-755</strain>
    </source>
</reference>
<dbReference type="AlphaFoldDB" id="A0A5B0WCJ8"/>